<evidence type="ECO:0000313" key="3">
    <source>
        <dbReference type="Proteomes" id="UP000216052"/>
    </source>
</evidence>
<keyword evidence="3" id="KW-1185">Reference proteome</keyword>
<name>A0ABZ3J8P0_SPOA4</name>
<dbReference type="SUPFAM" id="SSF52540">
    <property type="entry name" value="P-loop containing nucleoside triphosphate hydrolases"/>
    <property type="match status" value="1"/>
</dbReference>
<dbReference type="InterPro" id="IPR012381">
    <property type="entry name" value="EutP_PduV"/>
</dbReference>
<accession>A0ABZ3J8P0</accession>
<dbReference type="Proteomes" id="UP000216052">
    <property type="component" value="Chromosome"/>
</dbReference>
<dbReference type="Gene3D" id="3.40.50.300">
    <property type="entry name" value="P-loop containing nucleotide triphosphate hydrolases"/>
    <property type="match status" value="1"/>
</dbReference>
<reference evidence="2" key="1">
    <citation type="submission" date="2024-05" db="EMBL/GenBank/DDBJ databases">
        <title>Isolation and characterization of Sporomusa carbonis sp. nov., a carboxydotrophic hydrogenogen in the genus of Sporomusa isolated from a charcoal burning pile.</title>
        <authorList>
            <person name="Boeer T."/>
            <person name="Rosenbaum F."/>
            <person name="Eysell L."/>
            <person name="Mueller V."/>
            <person name="Daniel R."/>
            <person name="Poehlein A."/>
        </authorList>
    </citation>
    <scope>NUCLEOTIDE SEQUENCE [LARGE SCALE GENOMIC DNA]</scope>
    <source>
        <strain evidence="2">DSM 3132</strain>
    </source>
</reference>
<dbReference type="InterPro" id="IPR027417">
    <property type="entry name" value="P-loop_NTPase"/>
</dbReference>
<dbReference type="PIRSF" id="PIRSF036409">
    <property type="entry name" value="EutP_PduV"/>
    <property type="match status" value="1"/>
</dbReference>
<dbReference type="PANTHER" id="PTHR40453:SF1">
    <property type="entry name" value="PROTEIN YOEF"/>
    <property type="match status" value="1"/>
</dbReference>
<dbReference type="PANTHER" id="PTHR40453">
    <property type="entry name" value="PROTEIN YOEF"/>
    <property type="match status" value="1"/>
</dbReference>
<sequence length="151" mass="16571">MTMKKKILLIGGIGAGKTTLKQKLLNQSLVYLKTQAMDFSSIFIDCPGEYLEIPRHYHVLINAGIGAAEVWALHDATRRNCPYPPKFALAFRKPVIGIISKIDHPEANPKLAEDHLRKAGIAGRIYHVSAQEGIGIEELALHMSCLAGLSD</sequence>
<evidence type="ECO:0000313" key="2">
    <source>
        <dbReference type="EMBL" id="XFO74496.1"/>
    </source>
</evidence>
<proteinExistence type="inferred from homology"/>
<organism evidence="2 3">
    <name type="scientific">Sporomusa acidovorans (strain ATCC 49682 / DSM 3132 / Mol)</name>
    <dbReference type="NCBI Taxonomy" id="1123286"/>
    <lineage>
        <taxon>Bacteria</taxon>
        <taxon>Bacillati</taxon>
        <taxon>Bacillota</taxon>
        <taxon>Negativicutes</taxon>
        <taxon>Selenomonadales</taxon>
        <taxon>Sporomusaceae</taxon>
        <taxon>Sporomusa</taxon>
    </lineage>
</organism>
<keyword evidence="1" id="KW-0547">Nucleotide-binding</keyword>
<dbReference type="Pfam" id="PF10662">
    <property type="entry name" value="PduV-EutP"/>
    <property type="match status" value="1"/>
</dbReference>
<evidence type="ECO:0000256" key="1">
    <source>
        <dbReference type="PIRNR" id="PIRNR036409"/>
    </source>
</evidence>
<protein>
    <submittedName>
        <fullName evidence="2">Propanediol utilization protein PduV</fullName>
    </submittedName>
</protein>
<dbReference type="CDD" id="cd00882">
    <property type="entry name" value="Ras_like_GTPase"/>
    <property type="match status" value="1"/>
</dbReference>
<comment type="similarity">
    <text evidence="1">Belongs to the EutP/PduV family.</text>
</comment>
<gene>
    <name evidence="2" type="primary">pduV_3</name>
    <name evidence="2" type="ORF">SPACI_046060</name>
</gene>
<dbReference type="EMBL" id="CP155571">
    <property type="protein sequence ID" value="XFO74496.1"/>
    <property type="molecule type" value="Genomic_DNA"/>
</dbReference>